<dbReference type="EMBL" id="JANBPK010001491">
    <property type="protein sequence ID" value="KAJ2922433.1"/>
    <property type="molecule type" value="Genomic_DNA"/>
</dbReference>
<evidence type="ECO:0000313" key="2">
    <source>
        <dbReference type="Proteomes" id="UP001140091"/>
    </source>
</evidence>
<accession>A0A9W8MAY0</accession>
<reference evidence="1" key="1">
    <citation type="submission" date="2022-06" db="EMBL/GenBank/DDBJ databases">
        <title>Genome Sequence of Candolleomyces eurysporus.</title>
        <authorList>
            <person name="Buettner E."/>
        </authorList>
    </citation>
    <scope>NUCLEOTIDE SEQUENCE</scope>
    <source>
        <strain evidence="1">VTCC 930004</strain>
    </source>
</reference>
<dbReference type="AlphaFoldDB" id="A0A9W8MAY0"/>
<feature type="non-terminal residue" evidence="1">
    <location>
        <position position="1"/>
    </location>
</feature>
<keyword evidence="2" id="KW-1185">Reference proteome</keyword>
<dbReference type="Gene3D" id="3.60.130.30">
    <property type="match status" value="1"/>
</dbReference>
<evidence type="ECO:0000313" key="1">
    <source>
        <dbReference type="EMBL" id="KAJ2922433.1"/>
    </source>
</evidence>
<dbReference type="Proteomes" id="UP001140091">
    <property type="component" value="Unassembled WGS sequence"/>
</dbReference>
<protein>
    <submittedName>
        <fullName evidence="1">Uncharacterized protein</fullName>
    </submittedName>
</protein>
<comment type="caution">
    <text evidence="1">The sequence shown here is derived from an EMBL/GenBank/DDBJ whole genome shotgun (WGS) entry which is preliminary data.</text>
</comment>
<proteinExistence type="predicted"/>
<sequence>MEYVRLPAASCGYQAVNGCKGCLGRRYTVEDLRREGFVEVKWDGISSQVVTEERSDKIMVVMTGQPNDLSYRECQLRITHKILKVGEAAEFTAEELEHKQASNSAALNTGIFHGVGTSGPVNLSNGKRAQLLEDLVKDPDVCRVASFADSRLLVHLGAKQQLMLALPFFFFQNVSSFKTWSLDVYEEVEAKLDRLYKNDPSLHLPFDCCVLPCAAFNFGPQVCCKGHRDPSNLPHLWCAITALGDFNSEKGGHLVIEELGIFIQFPAGATILIPSTLLTHRNTPVGSGEVRLSFTVFCPGGLLCWVDNDFQTQDSLHKKVGKKEFQERMKLKAT</sequence>
<gene>
    <name evidence="1" type="ORF">H1R20_g14668</name>
</gene>
<organism evidence="1 2">
    <name type="scientific">Candolleomyces eurysporus</name>
    <dbReference type="NCBI Taxonomy" id="2828524"/>
    <lineage>
        <taxon>Eukaryota</taxon>
        <taxon>Fungi</taxon>
        <taxon>Dikarya</taxon>
        <taxon>Basidiomycota</taxon>
        <taxon>Agaricomycotina</taxon>
        <taxon>Agaricomycetes</taxon>
        <taxon>Agaricomycetidae</taxon>
        <taxon>Agaricales</taxon>
        <taxon>Agaricineae</taxon>
        <taxon>Psathyrellaceae</taxon>
        <taxon>Candolleomyces</taxon>
    </lineage>
</organism>
<name>A0A9W8MAY0_9AGAR</name>
<dbReference type="OrthoDB" id="3020801at2759"/>